<comment type="caution">
    <text evidence="2">The sequence shown here is derived from an EMBL/GenBank/DDBJ whole genome shotgun (WGS) entry which is preliminary data.</text>
</comment>
<accession>A0A6L9SAY1</accession>
<dbReference type="EMBL" id="JAAGOA010000014">
    <property type="protein sequence ID" value="NEE02307.1"/>
    <property type="molecule type" value="Genomic_DNA"/>
</dbReference>
<proteinExistence type="predicted"/>
<dbReference type="RefSeq" id="WP_163740754.1">
    <property type="nucleotide sequence ID" value="NZ_JAAGOA010000014.1"/>
</dbReference>
<feature type="compositionally biased region" description="Low complexity" evidence="1">
    <location>
        <begin position="1"/>
        <end position="16"/>
    </location>
</feature>
<protein>
    <recommendedName>
        <fullName evidence="4">Transcriptional regulator</fullName>
    </recommendedName>
</protein>
<dbReference type="AlphaFoldDB" id="A0A6L9SAY1"/>
<evidence type="ECO:0000256" key="1">
    <source>
        <dbReference type="SAM" id="MobiDB-lite"/>
    </source>
</evidence>
<gene>
    <name evidence="2" type="ORF">G1H10_19215</name>
</gene>
<evidence type="ECO:0008006" key="4">
    <source>
        <dbReference type="Google" id="ProtNLM"/>
    </source>
</evidence>
<evidence type="ECO:0000313" key="2">
    <source>
        <dbReference type="EMBL" id="NEE02307.1"/>
    </source>
</evidence>
<name>A0A6L9SAY1_9ACTN</name>
<keyword evidence="3" id="KW-1185">Reference proteome</keyword>
<sequence length="458" mass="48553">MNDDASQPAGPSARAASPREHLSQVRAPVAVGVVGPPDVVQSILSLDAAVGGNVRLIGAAHHVDSELLTRAQAVSEDADIILFTGPLQYDLAADKLPIPSTFVPISGTSLFSALIRAAENPAIEMDRISIDSISRSEVEEAYADIGRSTSGLHVAPYDGPESVDGFSRFHTELYRAGETTAAFTTVKSVANRLQADGIPAVRMAPTTANLRSAVMTSALLGTGSLLEEAQLVLMTVHVTSPEGSGHWGWSNYRLQGARLTVHQLLLEEVEAAGAALLAYEGMTFGITATAGALRQLTDNLHTAPFVDRLQAALGLQAFVGIGSGRTVQEADAHAQQALGLAQSHAGHPAQVVGADGTVVGLPPRSRRRERVVADDRYAHEREMLRRIIMALPDTEPEPLIVDAARVAEALSVTLRSARRILNSLVAAGLAWTMPPAPSPGGGRPRQRFRLLIQRLEPR</sequence>
<dbReference type="Proteomes" id="UP000475214">
    <property type="component" value="Unassembled WGS sequence"/>
</dbReference>
<feature type="region of interest" description="Disordered" evidence="1">
    <location>
        <begin position="1"/>
        <end position="21"/>
    </location>
</feature>
<reference evidence="2 3" key="1">
    <citation type="submission" date="2020-02" db="EMBL/GenBank/DDBJ databases">
        <authorList>
            <person name="Li X.-J."/>
            <person name="Han X.-M."/>
        </authorList>
    </citation>
    <scope>NUCLEOTIDE SEQUENCE [LARGE SCALE GENOMIC DNA]</scope>
    <source>
        <strain evidence="2 3">CCTCC AB 2017055</strain>
    </source>
</reference>
<evidence type="ECO:0000313" key="3">
    <source>
        <dbReference type="Proteomes" id="UP000475214"/>
    </source>
</evidence>
<organism evidence="2 3">
    <name type="scientific">Phytoactinopolyspora halotolerans</name>
    <dbReference type="NCBI Taxonomy" id="1981512"/>
    <lineage>
        <taxon>Bacteria</taxon>
        <taxon>Bacillati</taxon>
        <taxon>Actinomycetota</taxon>
        <taxon>Actinomycetes</taxon>
        <taxon>Jiangellales</taxon>
        <taxon>Jiangellaceae</taxon>
        <taxon>Phytoactinopolyspora</taxon>
    </lineage>
</organism>